<sequence>MRAQLLQRDPGDDLDTWVEDIKSVYKKTTKEIGRDEDHPYVDSHVLNLWDKRRRVKKMTSLDAFPIVSTCQQGLKVAKIAKPAKSSWFRNI</sequence>
<protein>
    <submittedName>
        <fullName evidence="1">Uncharacterized protein</fullName>
    </submittedName>
</protein>
<evidence type="ECO:0000313" key="1">
    <source>
        <dbReference type="EMBL" id="KAH7954629.1"/>
    </source>
</evidence>
<accession>A0ACB8CZR9</accession>
<proteinExistence type="predicted"/>
<keyword evidence="2" id="KW-1185">Reference proteome</keyword>
<comment type="caution">
    <text evidence="1">The sequence shown here is derived from an EMBL/GenBank/DDBJ whole genome shotgun (WGS) entry which is preliminary data.</text>
</comment>
<dbReference type="Proteomes" id="UP000821865">
    <property type="component" value="Chromosome 4"/>
</dbReference>
<evidence type="ECO:0000313" key="2">
    <source>
        <dbReference type="Proteomes" id="UP000821865"/>
    </source>
</evidence>
<dbReference type="EMBL" id="CM023473">
    <property type="protein sequence ID" value="KAH7954629.1"/>
    <property type="molecule type" value="Genomic_DNA"/>
</dbReference>
<gene>
    <name evidence="1" type="ORF">HPB49_020354</name>
</gene>
<organism evidence="1 2">
    <name type="scientific">Dermacentor silvarum</name>
    <name type="common">Tick</name>
    <dbReference type="NCBI Taxonomy" id="543639"/>
    <lineage>
        <taxon>Eukaryota</taxon>
        <taxon>Metazoa</taxon>
        <taxon>Ecdysozoa</taxon>
        <taxon>Arthropoda</taxon>
        <taxon>Chelicerata</taxon>
        <taxon>Arachnida</taxon>
        <taxon>Acari</taxon>
        <taxon>Parasitiformes</taxon>
        <taxon>Ixodida</taxon>
        <taxon>Ixodoidea</taxon>
        <taxon>Ixodidae</taxon>
        <taxon>Rhipicephalinae</taxon>
        <taxon>Dermacentor</taxon>
    </lineage>
</organism>
<name>A0ACB8CZR9_DERSI</name>
<reference evidence="1" key="1">
    <citation type="submission" date="2020-05" db="EMBL/GenBank/DDBJ databases">
        <title>Large-scale comparative analyses of tick genomes elucidate their genetic diversity and vector capacities.</title>
        <authorList>
            <person name="Jia N."/>
            <person name="Wang J."/>
            <person name="Shi W."/>
            <person name="Du L."/>
            <person name="Sun Y."/>
            <person name="Zhan W."/>
            <person name="Jiang J."/>
            <person name="Wang Q."/>
            <person name="Zhang B."/>
            <person name="Ji P."/>
            <person name="Sakyi L.B."/>
            <person name="Cui X."/>
            <person name="Yuan T."/>
            <person name="Jiang B."/>
            <person name="Yang W."/>
            <person name="Lam T.T.-Y."/>
            <person name="Chang Q."/>
            <person name="Ding S."/>
            <person name="Wang X."/>
            <person name="Zhu J."/>
            <person name="Ruan X."/>
            <person name="Zhao L."/>
            <person name="Wei J."/>
            <person name="Que T."/>
            <person name="Du C."/>
            <person name="Cheng J."/>
            <person name="Dai P."/>
            <person name="Han X."/>
            <person name="Huang E."/>
            <person name="Gao Y."/>
            <person name="Liu J."/>
            <person name="Shao H."/>
            <person name="Ye R."/>
            <person name="Li L."/>
            <person name="Wei W."/>
            <person name="Wang X."/>
            <person name="Wang C."/>
            <person name="Yang T."/>
            <person name="Huo Q."/>
            <person name="Li W."/>
            <person name="Guo W."/>
            <person name="Chen H."/>
            <person name="Zhou L."/>
            <person name="Ni X."/>
            <person name="Tian J."/>
            <person name="Zhou Y."/>
            <person name="Sheng Y."/>
            <person name="Liu T."/>
            <person name="Pan Y."/>
            <person name="Xia L."/>
            <person name="Li J."/>
            <person name="Zhao F."/>
            <person name="Cao W."/>
        </authorList>
    </citation>
    <scope>NUCLEOTIDE SEQUENCE</scope>
    <source>
        <strain evidence="1">Dsil-2018</strain>
    </source>
</reference>